<evidence type="ECO:0000313" key="2">
    <source>
        <dbReference type="Proteomes" id="UP001064933"/>
    </source>
</evidence>
<sequence length="445" mass="48686">MTWHHKVIWSEGMFLQPQHFQQHDRHQAAQQLARLTAVTPHARGWLSLALDRGALALGRIALQSARGLLPDGLSIDLPGDDASPAALEVPADARDELVVLAVSLPRPGLAETDAEGTPGAMAPRYRVHEADVPDDNAHAPRAARLQLGRPHLRLMLARDCVEGQAVLGVCRIAERRADHQVMLDAGYVPPTLDALRNDLLLRWMREVHGLLKQRGDTLAARLTEPGRAGVGEIADYLMLGAINRHEPSWGHRLTGGLLHPREVHAAMVALAGDLAIFGDARRPAPLPAYDHDALGLCFPPLMDMLRQGLSIVLEQGAIPITLQERKHGVRVALVPDVELQRQAQFVLAASARMPADALRTRLPAQAKIGTVEHIRDLVNLQLPGVALRPLPVAPRQIPFHAGFHYFELDTRDSDQWRQLAQSGGLALHIGGEFPGLELELWAVRA</sequence>
<proteinExistence type="predicted"/>
<dbReference type="Proteomes" id="UP001064933">
    <property type="component" value="Chromosome"/>
</dbReference>
<dbReference type="PANTHER" id="PTHR35566">
    <property type="entry name" value="BLR3599 PROTEIN"/>
    <property type="match status" value="1"/>
</dbReference>
<evidence type="ECO:0000313" key="1">
    <source>
        <dbReference type="EMBL" id="UXH76144.1"/>
    </source>
</evidence>
<dbReference type="NCBIfam" id="TIGR03353">
    <property type="entry name" value="VI_chp_4"/>
    <property type="match status" value="1"/>
</dbReference>
<keyword evidence="2" id="KW-1185">Reference proteome</keyword>
<dbReference type="EMBL" id="CP104562">
    <property type="protein sequence ID" value="UXH76144.1"/>
    <property type="molecule type" value="Genomic_DNA"/>
</dbReference>
<reference evidence="1" key="1">
    <citation type="submission" date="2022-10" db="EMBL/GenBank/DDBJ databases">
        <title>Characterization and whole genome sequencing of a new Roseateles species, isolated from fresh water.</title>
        <authorList>
            <person name="Guliayeva D.Y."/>
            <person name="Akhremchuk A.E."/>
            <person name="Sikolenko M.A."/>
            <person name="Valentovich L.N."/>
            <person name="Sidarenka A.V."/>
        </authorList>
    </citation>
    <scope>NUCLEOTIDE SEQUENCE</scope>
    <source>
        <strain evidence="1">BIM B-1768</strain>
    </source>
</reference>
<dbReference type="InterPro" id="IPR010263">
    <property type="entry name" value="T6SS_TssK"/>
</dbReference>
<name>A0ABY6AWK2_9BURK</name>
<dbReference type="Pfam" id="PF05936">
    <property type="entry name" value="T6SS_VasE"/>
    <property type="match status" value="1"/>
</dbReference>
<gene>
    <name evidence="1" type="primary">tssK</name>
    <name evidence="1" type="ORF">N4261_13785</name>
</gene>
<protein>
    <submittedName>
        <fullName evidence="1">Type VI secretion system baseplate subunit TssK</fullName>
    </submittedName>
</protein>
<organism evidence="1 2">
    <name type="scientific">Roseateles amylovorans</name>
    <dbReference type="NCBI Taxonomy" id="2978473"/>
    <lineage>
        <taxon>Bacteria</taxon>
        <taxon>Pseudomonadati</taxon>
        <taxon>Pseudomonadota</taxon>
        <taxon>Betaproteobacteria</taxon>
        <taxon>Burkholderiales</taxon>
        <taxon>Sphaerotilaceae</taxon>
        <taxon>Roseateles</taxon>
    </lineage>
</organism>
<dbReference type="PANTHER" id="PTHR35566:SF1">
    <property type="entry name" value="TYPE VI SECRETION SYSTEM BASEPLATE COMPONENT TSSK1"/>
    <property type="match status" value="1"/>
</dbReference>
<dbReference type="RefSeq" id="WP_261755876.1">
    <property type="nucleotide sequence ID" value="NZ_CP104562.2"/>
</dbReference>
<accession>A0ABY6AWK2</accession>